<dbReference type="InterPro" id="IPR008030">
    <property type="entry name" value="NmrA-like"/>
</dbReference>
<dbReference type="HOGENOM" id="CLU_044876_5_0_1"/>
<dbReference type="Pfam" id="PF05368">
    <property type="entry name" value="NmrA"/>
    <property type="match status" value="1"/>
</dbReference>
<keyword evidence="3" id="KW-0560">Oxidoreductase</keyword>
<dbReference type="EMBL" id="KB822719">
    <property type="protein sequence ID" value="ETN42192.1"/>
    <property type="molecule type" value="Genomic_DNA"/>
</dbReference>
<name>W2S0I1_CYPE1</name>
<dbReference type="PANTHER" id="PTHR47706:SF4">
    <property type="entry name" value="NMRA-LIKE DOMAIN-CONTAINING PROTEIN"/>
    <property type="match status" value="1"/>
</dbReference>
<evidence type="ECO:0000256" key="2">
    <source>
        <dbReference type="ARBA" id="ARBA00022857"/>
    </source>
</evidence>
<keyword evidence="2" id="KW-0521">NADP</keyword>
<accession>W2S0I1</accession>
<dbReference type="AlphaFoldDB" id="W2S0I1"/>
<evidence type="ECO:0000256" key="3">
    <source>
        <dbReference type="ARBA" id="ARBA00023002"/>
    </source>
</evidence>
<dbReference type="VEuPathDB" id="FungiDB:HMPREF1541_04133"/>
<dbReference type="Gene3D" id="3.40.50.720">
    <property type="entry name" value="NAD(P)-binding Rossmann-like Domain"/>
    <property type="match status" value="2"/>
</dbReference>
<comment type="similarity">
    <text evidence="1">Belongs to the NmrA-type oxidoreductase family. Isoflavone reductase subfamily.</text>
</comment>
<dbReference type="InterPro" id="IPR036291">
    <property type="entry name" value="NAD(P)-bd_dom_sf"/>
</dbReference>
<dbReference type="eggNOG" id="ENOG502SNCA">
    <property type="taxonomic scope" value="Eukaryota"/>
</dbReference>
<reference evidence="5 6" key="1">
    <citation type="submission" date="2013-03" db="EMBL/GenBank/DDBJ databases">
        <title>The Genome Sequence of Phialophora europaea CBS 101466.</title>
        <authorList>
            <consortium name="The Broad Institute Genomics Platform"/>
            <person name="Cuomo C."/>
            <person name="de Hoog S."/>
            <person name="Gorbushina A."/>
            <person name="Walker B."/>
            <person name="Young S.K."/>
            <person name="Zeng Q."/>
            <person name="Gargeya S."/>
            <person name="Fitzgerald M."/>
            <person name="Haas B."/>
            <person name="Abouelleil A."/>
            <person name="Allen A.W."/>
            <person name="Alvarado L."/>
            <person name="Arachchi H.M."/>
            <person name="Berlin A.M."/>
            <person name="Chapman S.B."/>
            <person name="Gainer-Dewar J."/>
            <person name="Goldberg J."/>
            <person name="Griggs A."/>
            <person name="Gujja S."/>
            <person name="Hansen M."/>
            <person name="Howarth C."/>
            <person name="Imamovic A."/>
            <person name="Ireland A."/>
            <person name="Larimer J."/>
            <person name="McCowan C."/>
            <person name="Murphy C."/>
            <person name="Pearson M."/>
            <person name="Poon T.W."/>
            <person name="Priest M."/>
            <person name="Roberts A."/>
            <person name="Saif S."/>
            <person name="Shea T."/>
            <person name="Sisk P."/>
            <person name="Sykes S."/>
            <person name="Wortman J."/>
            <person name="Nusbaum C."/>
            <person name="Birren B."/>
        </authorList>
    </citation>
    <scope>NUCLEOTIDE SEQUENCE [LARGE SCALE GENOMIC DNA]</scope>
    <source>
        <strain evidence="5 6">CBS 101466</strain>
    </source>
</reference>
<organism evidence="5 6">
    <name type="scientific">Cyphellophora europaea (strain CBS 101466)</name>
    <name type="common">Phialophora europaea</name>
    <dbReference type="NCBI Taxonomy" id="1220924"/>
    <lineage>
        <taxon>Eukaryota</taxon>
        <taxon>Fungi</taxon>
        <taxon>Dikarya</taxon>
        <taxon>Ascomycota</taxon>
        <taxon>Pezizomycotina</taxon>
        <taxon>Eurotiomycetes</taxon>
        <taxon>Chaetothyriomycetidae</taxon>
        <taxon>Chaetothyriales</taxon>
        <taxon>Cyphellophoraceae</taxon>
        <taxon>Cyphellophora</taxon>
    </lineage>
</organism>
<sequence>MKVAVAGTGNVAQYLFEELTNHGHEVVVLTRKTKPNIKLEQRETDYSVASLITNLADTDALISTVADFLDPKMTTRLHLTMLSAIQQSTRCKTFIPSEWTLNAEDHPEQPMPMHEHTQTLHGALKAADPSIRWTIISNSWFLDYIVPQSQRHLRDIGPLWPMDHATKTFTIYGPGTQRFSVVAVRDVARAVAALLDSTAPWEQYTYVAGQEVSWNELFEIMRERDPAWKRTVKPLADTVRHVLSGNADEALVGYFELLTYSGASLLPRERVERDRARYFPGIKFRSIEEVLDDAAAARPGEIV</sequence>
<evidence type="ECO:0000259" key="4">
    <source>
        <dbReference type="Pfam" id="PF05368"/>
    </source>
</evidence>
<dbReference type="Proteomes" id="UP000030752">
    <property type="component" value="Unassembled WGS sequence"/>
</dbReference>
<evidence type="ECO:0000256" key="1">
    <source>
        <dbReference type="ARBA" id="ARBA00005725"/>
    </source>
</evidence>
<dbReference type="OrthoDB" id="419598at2759"/>
<evidence type="ECO:0000313" key="6">
    <source>
        <dbReference type="Proteomes" id="UP000030752"/>
    </source>
</evidence>
<dbReference type="GO" id="GO:0016491">
    <property type="term" value="F:oxidoreductase activity"/>
    <property type="evidence" value="ECO:0007669"/>
    <property type="project" value="UniProtKB-KW"/>
</dbReference>
<evidence type="ECO:0000313" key="5">
    <source>
        <dbReference type="EMBL" id="ETN42192.1"/>
    </source>
</evidence>
<proteinExistence type="inferred from homology"/>
<dbReference type="InterPro" id="IPR051609">
    <property type="entry name" value="NmrA/Isoflavone_reductase-like"/>
</dbReference>
<dbReference type="PANTHER" id="PTHR47706">
    <property type="entry name" value="NMRA-LIKE FAMILY PROTEIN"/>
    <property type="match status" value="1"/>
</dbReference>
<dbReference type="SUPFAM" id="SSF51735">
    <property type="entry name" value="NAD(P)-binding Rossmann-fold domains"/>
    <property type="match status" value="1"/>
</dbReference>
<dbReference type="RefSeq" id="XP_008716701.1">
    <property type="nucleotide sequence ID" value="XM_008718479.1"/>
</dbReference>
<dbReference type="InParanoid" id="W2S0I1"/>
<gene>
    <name evidence="5" type="ORF">HMPREF1541_04133</name>
</gene>
<protein>
    <recommendedName>
        <fullName evidence="4">NmrA-like domain-containing protein</fullName>
    </recommendedName>
</protein>
<dbReference type="GeneID" id="19971472"/>
<keyword evidence="6" id="KW-1185">Reference proteome</keyword>
<feature type="domain" description="NmrA-like" evidence="4">
    <location>
        <begin position="5"/>
        <end position="222"/>
    </location>
</feature>